<comment type="caution">
    <text evidence="2">The sequence shown here is derived from an EMBL/GenBank/DDBJ whole genome shotgun (WGS) entry which is preliminary data.</text>
</comment>
<evidence type="ECO:0000313" key="2">
    <source>
        <dbReference type="EMBL" id="MDQ0175519.1"/>
    </source>
</evidence>
<dbReference type="RefSeq" id="WP_307227895.1">
    <property type="nucleotide sequence ID" value="NZ_JAUSTT010000006.1"/>
</dbReference>
<organism evidence="2 3">
    <name type="scientific">Bacillus chungangensis</name>
    <dbReference type="NCBI Taxonomy" id="587633"/>
    <lineage>
        <taxon>Bacteria</taxon>
        <taxon>Bacillati</taxon>
        <taxon>Bacillota</taxon>
        <taxon>Bacilli</taxon>
        <taxon>Bacillales</taxon>
        <taxon>Bacillaceae</taxon>
        <taxon>Bacillus</taxon>
    </lineage>
</organism>
<evidence type="ECO:0000259" key="1">
    <source>
        <dbReference type="PROSITE" id="PS51186"/>
    </source>
</evidence>
<proteinExistence type="predicted"/>
<feature type="domain" description="N-acetyltransferase" evidence="1">
    <location>
        <begin position="142"/>
        <end position="274"/>
    </location>
</feature>
<dbReference type="Gene3D" id="3.40.630.30">
    <property type="match status" value="1"/>
</dbReference>
<dbReference type="SUPFAM" id="SSF55729">
    <property type="entry name" value="Acyl-CoA N-acyltransferases (Nat)"/>
    <property type="match status" value="1"/>
</dbReference>
<gene>
    <name evidence="2" type="ORF">J2S08_001353</name>
</gene>
<sequence length="274" mass="31978">MICELRKNEFCKCKPLVNEYGHLEVKAIVEGNNPGRIFVDNEAAPKTGLIWFGNLDGFVFIGDPNNESFHQYINRYIDDVIAPDAKKLGLEWFEGFGNDQSWNKTIEKLFKHRQFDVSNQNVYTLQKEKYRFENEPFISDKYEIKKITKEMIASPYIHNLDFLDRKLVAFWASPQAFFEKGIGYCIMYQNEIVSSCFSGFTADNVHGIDIETVKEHRGKKLAQKLAHVFVKDCIQHSFVPYWDCMEVNIPSNTVAEKIGFSNLFHYKVYEFPFK</sequence>
<name>A0ABT9WQZ8_9BACI</name>
<dbReference type="PANTHER" id="PTHR31143">
    <property type="match status" value="1"/>
</dbReference>
<dbReference type="Proteomes" id="UP001223586">
    <property type="component" value="Unassembled WGS sequence"/>
</dbReference>
<accession>A0ABT9WQZ8</accession>
<dbReference type="PANTHER" id="PTHR31143:SF2">
    <property type="entry name" value="FR47-LIKE DOMAIN-CONTAINING PROTEIN-RELATED"/>
    <property type="match status" value="1"/>
</dbReference>
<dbReference type="InterPro" id="IPR027365">
    <property type="entry name" value="GNAT_acetyltra_YdfB-like"/>
</dbReference>
<keyword evidence="3" id="KW-1185">Reference proteome</keyword>
<dbReference type="InterPro" id="IPR016181">
    <property type="entry name" value="Acyl_CoA_acyltransferase"/>
</dbReference>
<protein>
    <submittedName>
        <fullName evidence="2">GNAT superfamily N-acetyltransferase</fullName>
    </submittedName>
</protein>
<reference evidence="2 3" key="1">
    <citation type="submission" date="2023-07" db="EMBL/GenBank/DDBJ databases">
        <title>Genomic Encyclopedia of Type Strains, Phase IV (KMG-IV): sequencing the most valuable type-strain genomes for metagenomic binning, comparative biology and taxonomic classification.</title>
        <authorList>
            <person name="Goeker M."/>
        </authorList>
    </citation>
    <scope>NUCLEOTIDE SEQUENCE [LARGE SCALE GENOMIC DNA]</scope>
    <source>
        <strain evidence="2 3">DSM 23837</strain>
    </source>
</reference>
<dbReference type="EMBL" id="JAUSTT010000006">
    <property type="protein sequence ID" value="MDQ0175519.1"/>
    <property type="molecule type" value="Genomic_DNA"/>
</dbReference>
<dbReference type="PROSITE" id="PS51186">
    <property type="entry name" value="GNAT"/>
    <property type="match status" value="1"/>
</dbReference>
<dbReference type="Pfam" id="PF12746">
    <property type="entry name" value="GNAT_acetyltran"/>
    <property type="match status" value="1"/>
</dbReference>
<dbReference type="InterPro" id="IPR000182">
    <property type="entry name" value="GNAT_dom"/>
</dbReference>
<evidence type="ECO:0000313" key="3">
    <source>
        <dbReference type="Proteomes" id="UP001223586"/>
    </source>
</evidence>